<dbReference type="STRING" id="1754190.A0A1Y1ZNN7"/>
<comment type="caution">
    <text evidence="9">The sequence shown here is derived from an EMBL/GenBank/DDBJ whole genome shotgun (WGS) entry which is preliminary data.</text>
</comment>
<evidence type="ECO:0000259" key="7">
    <source>
        <dbReference type="PROSITE" id="PS50014"/>
    </source>
</evidence>
<dbReference type="GO" id="GO:0006355">
    <property type="term" value="P:regulation of DNA-templated transcription"/>
    <property type="evidence" value="ECO:0007669"/>
    <property type="project" value="TreeGrafter"/>
</dbReference>
<dbReference type="Gene3D" id="1.20.1270.220">
    <property type="match status" value="1"/>
</dbReference>
<feature type="compositionally biased region" description="Low complexity" evidence="5">
    <location>
        <begin position="615"/>
        <end position="632"/>
    </location>
</feature>
<feature type="compositionally biased region" description="Basic and acidic residues" evidence="5">
    <location>
        <begin position="296"/>
        <end position="306"/>
    </location>
</feature>
<evidence type="ECO:0000256" key="2">
    <source>
        <dbReference type="ARBA" id="ARBA00023117"/>
    </source>
</evidence>
<dbReference type="InterPro" id="IPR038336">
    <property type="entry name" value="NET_sf"/>
</dbReference>
<dbReference type="PANTHER" id="PTHR22880">
    <property type="entry name" value="FALZ-RELATED BROMODOMAIN-CONTAINING PROTEINS"/>
    <property type="match status" value="1"/>
</dbReference>
<feature type="compositionally biased region" description="Low complexity" evidence="5">
    <location>
        <begin position="576"/>
        <end position="591"/>
    </location>
</feature>
<evidence type="ECO:0000256" key="5">
    <source>
        <dbReference type="SAM" id="MobiDB-lite"/>
    </source>
</evidence>
<proteinExistence type="predicted"/>
<dbReference type="InterPro" id="IPR001487">
    <property type="entry name" value="Bromodomain"/>
</dbReference>
<feature type="region of interest" description="Disordered" evidence="5">
    <location>
        <begin position="386"/>
        <end position="414"/>
    </location>
</feature>
<dbReference type="InterPro" id="IPR016197">
    <property type="entry name" value="Chromo-like_dom_sf"/>
</dbReference>
<evidence type="ECO:0000259" key="8">
    <source>
        <dbReference type="PROSITE" id="PS51525"/>
    </source>
</evidence>
<sequence>MLKALRRHPDSGPFLDPVDPVALNVPDYYDIIKHPMDLTTLQTNLNSGKYADNPDLFINDTRLIFSNCYTYNGINSQISEMAKALEKVFDNMLKKMPKEGDHSSYGSKSKINHSSTSKKHPKKVILKGELKFCKETINEMLKKKYTNINIPFLEPVDPIALGVPDYYNVITNPMDLSTLRKKLESGEYETADQFEHDCRLIFSNCYTYNHPDSEVYKMGQSLEEVFNNKWKHRPITKDSSSDKKQNKKKDNKYTSSANVSTPSINHQVIEHSPLRQASTIKIETNEYSSESDSSDVSDKEENKETENIEQITNNGMKDEEEEEEEDEEEEYEEYNEYEEDDVDDEEEDKNAENLKREINQLQKTLQICTERLSLLLEKKAQAVARKAKKEKKIKLSGKSSKTTKQKIPKLKATKITKPLKMVKSAKSLKEIEKNFNEEGEKEDTINSTNKIQSPKKGDLKPKQSKHLKNKLKRKSENEDSDSELDKITEITMEQKKELSESINKLPPEKLGEVIQIIQESMSLETGQEEIELDIDSFDPSTLYRLYRIVVENKPDIPLSKRRKIQKEYSKQHKIVSNSNMDEVSSSSSISDTDSDDADTPSIRNQQKSSSVNETSSLNKTNNINKINSSNNIEDNKNQSQFENSSSKIEDISEYIDNYVAAAKNDKKQKEIEVSQRERSHDWRKSKLNELHSWNEKDLKVTSEMEEKRKKYIESLNEPMDEKMKWEHNKTLMQNFCREMGSKRQTRLKKKELIVDSDSVESDEIVEQEEEYIVEKVLDVKVEKGKRYYLIKWEGYSSEDNTWESEDNCVIIIYVEFK</sequence>
<dbReference type="AlphaFoldDB" id="A0A1Y1ZNN7"/>
<dbReference type="SUPFAM" id="SSF47370">
    <property type="entry name" value="Bromodomain"/>
    <property type="match status" value="2"/>
</dbReference>
<dbReference type="Pfam" id="PF00385">
    <property type="entry name" value="Chromo"/>
    <property type="match status" value="1"/>
</dbReference>
<dbReference type="InterPro" id="IPR036427">
    <property type="entry name" value="Bromodomain-like_sf"/>
</dbReference>
<feature type="domain" description="Bromo" evidence="7">
    <location>
        <begin position="6"/>
        <end position="79"/>
    </location>
</feature>
<keyword evidence="3" id="KW-0539">Nucleus</keyword>
<dbReference type="PROSITE" id="PS51525">
    <property type="entry name" value="NET"/>
    <property type="match status" value="1"/>
</dbReference>
<feature type="domain" description="Chromo" evidence="6">
    <location>
        <begin position="771"/>
        <end position="807"/>
    </location>
</feature>
<feature type="compositionally biased region" description="Polar residues" evidence="5">
    <location>
        <begin position="253"/>
        <end position="266"/>
    </location>
</feature>
<evidence type="ECO:0000256" key="1">
    <source>
        <dbReference type="ARBA" id="ARBA00004123"/>
    </source>
</evidence>
<dbReference type="InterPro" id="IPR027353">
    <property type="entry name" value="NET_dom"/>
</dbReference>
<gene>
    <name evidence="9" type="ORF">LY90DRAFT_518432</name>
</gene>
<dbReference type="InterPro" id="IPR000953">
    <property type="entry name" value="Chromo/chromo_shadow_dom"/>
</dbReference>
<dbReference type="PANTHER" id="PTHR22880:SF225">
    <property type="entry name" value="BROMODOMAIN-CONTAINING PROTEIN BET-1-RELATED"/>
    <property type="match status" value="1"/>
</dbReference>
<evidence type="ECO:0000259" key="6">
    <source>
        <dbReference type="PROSITE" id="PS50013"/>
    </source>
</evidence>
<dbReference type="OrthoDB" id="784962at2759"/>
<dbReference type="PROSITE" id="PS50013">
    <property type="entry name" value="CHROMO_2"/>
    <property type="match status" value="1"/>
</dbReference>
<feature type="region of interest" description="Disordered" evidence="5">
    <location>
        <begin position="433"/>
        <end position="486"/>
    </location>
</feature>
<feature type="region of interest" description="Disordered" evidence="5">
    <location>
        <begin position="98"/>
        <end position="120"/>
    </location>
</feature>
<dbReference type="PRINTS" id="PR00503">
    <property type="entry name" value="BROMODOMAIN"/>
</dbReference>
<feature type="region of interest" description="Disordered" evidence="5">
    <location>
        <begin position="233"/>
        <end position="355"/>
    </location>
</feature>
<evidence type="ECO:0000313" key="10">
    <source>
        <dbReference type="Proteomes" id="UP000193920"/>
    </source>
</evidence>
<organism evidence="9 10">
    <name type="scientific">Neocallimastix californiae</name>
    <dbReference type="NCBI Taxonomy" id="1754190"/>
    <lineage>
        <taxon>Eukaryota</taxon>
        <taxon>Fungi</taxon>
        <taxon>Fungi incertae sedis</taxon>
        <taxon>Chytridiomycota</taxon>
        <taxon>Chytridiomycota incertae sedis</taxon>
        <taxon>Neocallimastigomycetes</taxon>
        <taxon>Neocallimastigales</taxon>
        <taxon>Neocallimastigaceae</taxon>
        <taxon>Neocallimastix</taxon>
    </lineage>
</organism>
<dbReference type="GO" id="GO:0000785">
    <property type="term" value="C:chromatin"/>
    <property type="evidence" value="ECO:0007669"/>
    <property type="project" value="TreeGrafter"/>
</dbReference>
<dbReference type="InterPro" id="IPR018359">
    <property type="entry name" value="Bromodomain_CS"/>
</dbReference>
<dbReference type="PROSITE" id="PS00633">
    <property type="entry name" value="BROMODOMAIN_1"/>
    <property type="match status" value="2"/>
</dbReference>
<feature type="domain" description="NET" evidence="8">
    <location>
        <begin position="480"/>
        <end position="560"/>
    </location>
</feature>
<evidence type="ECO:0000313" key="9">
    <source>
        <dbReference type="EMBL" id="ORY11862.1"/>
    </source>
</evidence>
<feature type="compositionally biased region" description="Acidic residues" evidence="5">
    <location>
        <begin position="318"/>
        <end position="349"/>
    </location>
</feature>
<dbReference type="CDD" id="cd00024">
    <property type="entry name" value="CD_CSD"/>
    <property type="match status" value="1"/>
</dbReference>
<dbReference type="InterPro" id="IPR050935">
    <property type="entry name" value="Bromo_chromatin_reader"/>
</dbReference>
<dbReference type="SMART" id="SM00297">
    <property type="entry name" value="BROMO"/>
    <property type="match status" value="2"/>
</dbReference>
<dbReference type="SMART" id="SM00298">
    <property type="entry name" value="CHROMO"/>
    <property type="match status" value="1"/>
</dbReference>
<dbReference type="Gene3D" id="2.40.50.40">
    <property type="match status" value="1"/>
</dbReference>
<feature type="compositionally biased region" description="Polar residues" evidence="5">
    <location>
        <begin position="602"/>
        <end position="614"/>
    </location>
</feature>
<dbReference type="InterPro" id="IPR017984">
    <property type="entry name" value="Chromo_dom_subgr"/>
</dbReference>
<feature type="domain" description="Bromo" evidence="7">
    <location>
        <begin position="144"/>
        <end position="216"/>
    </location>
</feature>
<keyword evidence="10" id="KW-1185">Reference proteome</keyword>
<feature type="compositionally biased region" description="Polar residues" evidence="5">
    <location>
        <begin position="104"/>
        <end position="115"/>
    </location>
</feature>
<dbReference type="Pfam" id="PF00439">
    <property type="entry name" value="Bromodomain"/>
    <property type="match status" value="2"/>
</dbReference>
<dbReference type="GO" id="GO:0005634">
    <property type="term" value="C:nucleus"/>
    <property type="evidence" value="ECO:0007669"/>
    <property type="project" value="UniProtKB-SubCell"/>
</dbReference>
<dbReference type="Gene3D" id="1.20.920.10">
    <property type="entry name" value="Bromodomain-like"/>
    <property type="match status" value="2"/>
</dbReference>
<dbReference type="PROSITE" id="PS50014">
    <property type="entry name" value="BROMODOMAIN_2"/>
    <property type="match status" value="2"/>
</dbReference>
<dbReference type="PRINTS" id="PR00504">
    <property type="entry name" value="CHROMODOMAIN"/>
</dbReference>
<feature type="compositionally biased region" description="Basic and acidic residues" evidence="5">
    <location>
        <begin position="235"/>
        <end position="244"/>
    </location>
</feature>
<reference evidence="9 10" key="1">
    <citation type="submission" date="2016-08" db="EMBL/GenBank/DDBJ databases">
        <title>A Parts List for Fungal Cellulosomes Revealed by Comparative Genomics.</title>
        <authorList>
            <consortium name="DOE Joint Genome Institute"/>
            <person name="Haitjema C.H."/>
            <person name="Gilmore S.P."/>
            <person name="Henske J.K."/>
            <person name="Solomon K.V."/>
            <person name="De Groot R."/>
            <person name="Kuo A."/>
            <person name="Mondo S.J."/>
            <person name="Salamov A.A."/>
            <person name="Labutti K."/>
            <person name="Zhao Z."/>
            <person name="Chiniquy J."/>
            <person name="Barry K."/>
            <person name="Brewer H.M."/>
            <person name="Purvine S.O."/>
            <person name="Wright A.T."/>
            <person name="Boxma B."/>
            <person name="Van Alen T."/>
            <person name="Hackstein J.H."/>
            <person name="Baker S.E."/>
            <person name="Grigoriev I.V."/>
            <person name="O'Malley M.A."/>
        </authorList>
    </citation>
    <scope>NUCLEOTIDE SEQUENCE [LARGE SCALE GENOMIC DNA]</scope>
    <source>
        <strain evidence="9 10">G1</strain>
    </source>
</reference>
<keyword evidence="2 4" id="KW-0103">Bromodomain</keyword>
<name>A0A1Y1ZNN7_9FUNG</name>
<feature type="compositionally biased region" description="Basic residues" evidence="5">
    <location>
        <begin position="462"/>
        <end position="473"/>
    </location>
</feature>
<dbReference type="InterPro" id="IPR023780">
    <property type="entry name" value="Chromo_domain"/>
</dbReference>
<dbReference type="EMBL" id="MCOG01000377">
    <property type="protein sequence ID" value="ORY11862.1"/>
    <property type="molecule type" value="Genomic_DNA"/>
</dbReference>
<dbReference type="GO" id="GO:0006338">
    <property type="term" value="P:chromatin remodeling"/>
    <property type="evidence" value="ECO:0007669"/>
    <property type="project" value="TreeGrafter"/>
</dbReference>
<accession>A0A1Y1ZNN7</accession>
<dbReference type="SUPFAM" id="SSF54160">
    <property type="entry name" value="Chromo domain-like"/>
    <property type="match status" value="1"/>
</dbReference>
<dbReference type="Pfam" id="PF17035">
    <property type="entry name" value="BET"/>
    <property type="match status" value="1"/>
</dbReference>
<feature type="region of interest" description="Disordered" evidence="5">
    <location>
        <begin position="560"/>
        <end position="646"/>
    </location>
</feature>
<feature type="compositionally biased region" description="Basic and acidic residues" evidence="5">
    <location>
        <begin position="433"/>
        <end position="444"/>
    </location>
</feature>
<dbReference type="Proteomes" id="UP000193920">
    <property type="component" value="Unassembled WGS sequence"/>
</dbReference>
<comment type="subcellular location">
    <subcellularLocation>
        <location evidence="1">Nucleus</location>
    </subcellularLocation>
</comment>
<evidence type="ECO:0000256" key="3">
    <source>
        <dbReference type="ARBA" id="ARBA00023242"/>
    </source>
</evidence>
<protein>
    <submittedName>
        <fullName evidence="9">Bromodomain-domain-containing protein</fullName>
    </submittedName>
</protein>
<evidence type="ECO:0000256" key="4">
    <source>
        <dbReference type="PROSITE-ProRule" id="PRU00035"/>
    </source>
</evidence>